<dbReference type="OrthoDB" id="202203at2759"/>
<dbReference type="PRINTS" id="PR00368">
    <property type="entry name" value="FADPNR"/>
</dbReference>
<dbReference type="InterPro" id="IPR036188">
    <property type="entry name" value="FAD/NAD-bd_sf"/>
</dbReference>
<proteinExistence type="predicted"/>
<evidence type="ECO:0000313" key="2">
    <source>
        <dbReference type="EMBL" id="KAF4307758.1"/>
    </source>
</evidence>
<reference evidence="2" key="1">
    <citation type="submission" date="2020-04" db="EMBL/GenBank/DDBJ databases">
        <title>Genome Assembly and Annotation of Botryosphaeria dothidea sdau 11-99, a Latent Pathogen of Apple Fruit Ring Rot in China.</title>
        <authorList>
            <person name="Yu C."/>
            <person name="Diao Y."/>
            <person name="Lu Q."/>
            <person name="Zhao J."/>
            <person name="Cui S."/>
            <person name="Peng C."/>
            <person name="He B."/>
            <person name="Liu H."/>
        </authorList>
    </citation>
    <scope>NUCLEOTIDE SEQUENCE [LARGE SCALE GENOMIC DNA]</scope>
    <source>
        <strain evidence="2">Sdau11-99</strain>
    </source>
</reference>
<dbReference type="InterPro" id="IPR023753">
    <property type="entry name" value="FAD/NAD-binding_dom"/>
</dbReference>
<sequence length="421" mass="45195">MASSTITNGARQQPFKVLVVGGSYAGLAASLNLLDLCHGKSARFLPDSAPPAQKIPVEITLVDERDGFLHLISTPLAHVSDDFAPKAWVKFADVPALKAPGVRHLHGSVVAVDLAKKSATISRTGSEEQFDESYDYLVAGSGLKRAWPVVAQSLDRSSYLAEVGAHIESVKDAAREGVVVIGGGAVGIEMAAELKVVYPQLKVTLVHSRYRLLSSEPLPDAFKDRVVEVVRESGVETVLGKRVVETNLVAAADGSSHIQLTLSDGSHLTTGHVINAISKSVPTSSYLPKAVLDEEGYVKVHPSLRFQDSVPNAQYHFAAGDIVSWSGIRRCGGAMHMGQYVAENVHAHMLKEVAGVEPTWKELSEFPAVIGLAVGKKAVIYGPEEGTQDGEDLMKVYFGQDLGFQICWNYMQLGKDFVAKA</sequence>
<organism evidence="2 3">
    <name type="scientific">Botryosphaeria dothidea</name>
    <dbReference type="NCBI Taxonomy" id="55169"/>
    <lineage>
        <taxon>Eukaryota</taxon>
        <taxon>Fungi</taxon>
        <taxon>Dikarya</taxon>
        <taxon>Ascomycota</taxon>
        <taxon>Pezizomycotina</taxon>
        <taxon>Dothideomycetes</taxon>
        <taxon>Dothideomycetes incertae sedis</taxon>
        <taxon>Botryosphaeriales</taxon>
        <taxon>Botryosphaeriaceae</taxon>
        <taxon>Botryosphaeria</taxon>
    </lineage>
</organism>
<dbReference type="AlphaFoldDB" id="A0A8H4IZ46"/>
<dbReference type="Pfam" id="PF07992">
    <property type="entry name" value="Pyr_redox_2"/>
    <property type="match status" value="1"/>
</dbReference>
<accession>A0A8H4IZ46</accession>
<keyword evidence="3" id="KW-1185">Reference proteome</keyword>
<comment type="caution">
    <text evidence="2">The sequence shown here is derived from an EMBL/GenBank/DDBJ whole genome shotgun (WGS) entry which is preliminary data.</text>
</comment>
<dbReference type="GO" id="GO:0004174">
    <property type="term" value="F:electron-transferring-flavoprotein dehydrogenase activity"/>
    <property type="evidence" value="ECO:0007669"/>
    <property type="project" value="TreeGrafter"/>
</dbReference>
<gene>
    <name evidence="2" type="ORF">GTA08_BOTSDO03711</name>
</gene>
<dbReference type="EMBL" id="WWBZ02000022">
    <property type="protein sequence ID" value="KAF4307758.1"/>
    <property type="molecule type" value="Genomic_DNA"/>
</dbReference>
<dbReference type="PRINTS" id="PR00411">
    <property type="entry name" value="PNDRDTASEI"/>
</dbReference>
<dbReference type="Gene3D" id="3.50.50.100">
    <property type="match status" value="1"/>
</dbReference>
<dbReference type="SUPFAM" id="SSF51905">
    <property type="entry name" value="FAD/NAD(P)-binding domain"/>
    <property type="match status" value="1"/>
</dbReference>
<evidence type="ECO:0000259" key="1">
    <source>
        <dbReference type="Pfam" id="PF07992"/>
    </source>
</evidence>
<dbReference type="Proteomes" id="UP000572817">
    <property type="component" value="Unassembled WGS sequence"/>
</dbReference>
<name>A0A8H4IZ46_9PEZI</name>
<protein>
    <submittedName>
        <fullName evidence="2">Apoptosis inducing</fullName>
    </submittedName>
</protein>
<dbReference type="PANTHER" id="PTHR43735">
    <property type="entry name" value="APOPTOSIS-INDUCING FACTOR 1"/>
    <property type="match status" value="1"/>
</dbReference>
<dbReference type="GO" id="GO:0005737">
    <property type="term" value="C:cytoplasm"/>
    <property type="evidence" value="ECO:0007669"/>
    <property type="project" value="TreeGrafter"/>
</dbReference>
<dbReference type="PANTHER" id="PTHR43735:SF24">
    <property type="entry name" value="NUCLEOTIDE-DISULPHIDE OXIDOREDUCTASE AMID-LIKE, PUTATIVE (AFU_ORTHOLOGUE AFUA_1G17180)-RELATED"/>
    <property type="match status" value="1"/>
</dbReference>
<feature type="domain" description="FAD/NAD(P)-binding" evidence="1">
    <location>
        <begin position="15"/>
        <end position="338"/>
    </location>
</feature>
<evidence type="ECO:0000313" key="3">
    <source>
        <dbReference type="Proteomes" id="UP000572817"/>
    </source>
</evidence>
<dbReference type="GO" id="GO:0050660">
    <property type="term" value="F:flavin adenine dinucleotide binding"/>
    <property type="evidence" value="ECO:0007669"/>
    <property type="project" value="TreeGrafter"/>
</dbReference>